<sequence length="255" mass="29531">MNSFERVMNISARDLAVEWDALAAERHNQIIKGLDITFHHVMVPMVKSLVGPDFRGVLVDVGSGTGELTQKLAYNFKEIICIEPSIKSMAISKRVLKKYKNVKFHNRDFEHAALKFEDGEDVTFIAAMVMSATSDIEGFAYKMSKMAPVGARFIATIPHPCFWPRYWGYDKEDWYSYKRELFVQAPFKTSLVESSLKTTHVHRPLEKYLNLFSSLGFFLEVMHEPVPDPIVQSFYPKEWEFPRFIGFRWVKAFNV</sequence>
<protein>
    <recommendedName>
        <fullName evidence="1">Methyltransferase domain-containing protein</fullName>
    </recommendedName>
</protein>
<gene>
    <name evidence="2" type="ORF">BFW87_28575</name>
</gene>
<organism evidence="2 3">
    <name type="scientific">Pseudomonas fluorescens</name>
    <dbReference type="NCBI Taxonomy" id="294"/>
    <lineage>
        <taxon>Bacteria</taxon>
        <taxon>Pseudomonadati</taxon>
        <taxon>Pseudomonadota</taxon>
        <taxon>Gammaproteobacteria</taxon>
        <taxon>Pseudomonadales</taxon>
        <taxon>Pseudomonadaceae</taxon>
        <taxon>Pseudomonas</taxon>
    </lineage>
</organism>
<name>A0A1T2XXY5_PSEFL</name>
<evidence type="ECO:0000313" key="3">
    <source>
        <dbReference type="Proteomes" id="UP000190965"/>
    </source>
</evidence>
<proteinExistence type="predicted"/>
<evidence type="ECO:0000313" key="2">
    <source>
        <dbReference type="EMBL" id="OPA84688.1"/>
    </source>
</evidence>
<evidence type="ECO:0000259" key="1">
    <source>
        <dbReference type="Pfam" id="PF13649"/>
    </source>
</evidence>
<dbReference type="RefSeq" id="WP_078743078.1">
    <property type="nucleotide sequence ID" value="NZ_MSDF01000057.1"/>
</dbReference>
<dbReference type="AlphaFoldDB" id="A0A1T2XXY5"/>
<dbReference type="CDD" id="cd02440">
    <property type="entry name" value="AdoMet_MTases"/>
    <property type="match status" value="1"/>
</dbReference>
<dbReference type="OrthoDB" id="9791837at2"/>
<reference evidence="2 3" key="1">
    <citation type="submission" date="2016-12" db="EMBL/GenBank/DDBJ databases">
        <title>Draft genome sequences of seven strains of Pseudomonas fluorescens that produce 4-formylaminooxyvinylglycine.</title>
        <authorList>
            <person name="Okrent R.A."/>
            <person name="Manning V.A."/>
            <person name="Trippe K.M."/>
        </authorList>
    </citation>
    <scope>NUCLEOTIDE SEQUENCE [LARGE SCALE GENOMIC DNA]</scope>
    <source>
        <strain evidence="2 3">P5A</strain>
    </source>
</reference>
<dbReference type="Proteomes" id="UP000190965">
    <property type="component" value="Unassembled WGS sequence"/>
</dbReference>
<dbReference type="Gene3D" id="3.40.50.150">
    <property type="entry name" value="Vaccinia Virus protein VP39"/>
    <property type="match status" value="1"/>
</dbReference>
<dbReference type="Pfam" id="PF13649">
    <property type="entry name" value="Methyltransf_25"/>
    <property type="match status" value="1"/>
</dbReference>
<comment type="caution">
    <text evidence="2">The sequence shown here is derived from an EMBL/GenBank/DDBJ whole genome shotgun (WGS) entry which is preliminary data.</text>
</comment>
<dbReference type="EMBL" id="MSDF01000057">
    <property type="protein sequence ID" value="OPA84688.1"/>
    <property type="molecule type" value="Genomic_DNA"/>
</dbReference>
<accession>A0A1T2XXY5</accession>
<dbReference type="InterPro" id="IPR029063">
    <property type="entry name" value="SAM-dependent_MTases_sf"/>
</dbReference>
<dbReference type="InterPro" id="IPR041698">
    <property type="entry name" value="Methyltransf_25"/>
</dbReference>
<feature type="domain" description="Methyltransferase" evidence="1">
    <location>
        <begin position="59"/>
        <end position="137"/>
    </location>
</feature>
<dbReference type="SUPFAM" id="SSF53335">
    <property type="entry name" value="S-adenosyl-L-methionine-dependent methyltransferases"/>
    <property type="match status" value="1"/>
</dbReference>